<proteinExistence type="inferred from homology"/>
<keyword evidence="5" id="KW-0997">Cell inner membrane</keyword>
<comment type="caution">
    <text evidence="13">The sequence shown here is derived from an EMBL/GenBank/DDBJ whole genome shotgun (WGS) entry which is preliminary data.</text>
</comment>
<dbReference type="EMBL" id="SACM01000001">
    <property type="protein sequence ID" value="RVT88994.1"/>
    <property type="molecule type" value="Genomic_DNA"/>
</dbReference>
<organism evidence="13 14">
    <name type="scientific">Inhella crocodyli</name>
    <dbReference type="NCBI Taxonomy" id="2499851"/>
    <lineage>
        <taxon>Bacteria</taxon>
        <taxon>Pseudomonadati</taxon>
        <taxon>Pseudomonadota</taxon>
        <taxon>Betaproteobacteria</taxon>
        <taxon>Burkholderiales</taxon>
        <taxon>Sphaerotilaceae</taxon>
        <taxon>Inhella</taxon>
    </lineage>
</organism>
<keyword evidence="8 11" id="KW-1133">Transmembrane helix</keyword>
<accession>A0A3S2UII3</accession>
<dbReference type="GO" id="GO:0005886">
    <property type="term" value="C:plasma membrane"/>
    <property type="evidence" value="ECO:0007669"/>
    <property type="project" value="UniProtKB-SubCell"/>
</dbReference>
<dbReference type="GO" id="GO:0009306">
    <property type="term" value="P:protein secretion"/>
    <property type="evidence" value="ECO:0007669"/>
    <property type="project" value="InterPro"/>
</dbReference>
<keyword evidence="6 11" id="KW-0812">Transmembrane</keyword>
<evidence type="ECO:0000256" key="5">
    <source>
        <dbReference type="ARBA" id="ARBA00022519"/>
    </source>
</evidence>
<dbReference type="InterPro" id="IPR005628">
    <property type="entry name" value="GspK"/>
</dbReference>
<evidence type="ECO:0000256" key="4">
    <source>
        <dbReference type="ARBA" id="ARBA00022475"/>
    </source>
</evidence>
<evidence type="ECO:0000313" key="13">
    <source>
        <dbReference type="EMBL" id="RVT88994.1"/>
    </source>
</evidence>
<dbReference type="InterPro" id="IPR038072">
    <property type="entry name" value="GspK_central_sf"/>
</dbReference>
<evidence type="ECO:0000256" key="6">
    <source>
        <dbReference type="ARBA" id="ARBA00022692"/>
    </source>
</evidence>
<comment type="subcellular location">
    <subcellularLocation>
        <location evidence="1">Cell inner membrane</location>
    </subcellularLocation>
</comment>
<feature type="transmembrane region" description="Helical" evidence="11">
    <location>
        <begin position="153"/>
        <end position="173"/>
    </location>
</feature>
<evidence type="ECO:0000256" key="7">
    <source>
        <dbReference type="ARBA" id="ARBA00022927"/>
    </source>
</evidence>
<dbReference type="AlphaFoldDB" id="A0A3S2UII3"/>
<dbReference type="InterPro" id="IPR049031">
    <property type="entry name" value="T2SSK_SAM-like_1st"/>
</dbReference>
<dbReference type="SUPFAM" id="SSF158544">
    <property type="entry name" value="GspK insert domain-like"/>
    <property type="match status" value="1"/>
</dbReference>
<reference evidence="13 14" key="1">
    <citation type="submission" date="2019-01" db="EMBL/GenBank/DDBJ databases">
        <authorList>
            <person name="Chen W.-M."/>
        </authorList>
    </citation>
    <scope>NUCLEOTIDE SEQUENCE [LARGE SCALE GENOMIC DNA]</scope>
    <source>
        <strain evidence="13 14">CCP-18</strain>
    </source>
</reference>
<sequence>MGPRAAGLCLARAGQRAHGLLGRCPAPAAEKRRGPGRRRGGDRQRPTATRLRAPHAGREPAPGPRSGRGARDPPALDGGGPVVSVPRRRRPLAEGLAAAGGGRAPASSAPTRPRGPGRVSGRPPVGVGARQRAQPPPLARLGGLMMRKQQSGYVLILVLGLLAVGSFVALRFAERNDALRRQVLGFDEMAQAQADAATAWSVTRYWMATQGLQPMGHGDGIRVLREDGRWYLTAEGAQVAVQDHRGLLSVNALDRNALIQLLVNDGLPLGTAQAWLDVLQDYEDPDSLRRINGAEADDYRAQGRSGPRNDWLLSLAELEQMPGWRDDLVRTRRIARWLHTAINNQFNPNTAPLPVLRARYAGATPEQLTALEGLRAADLLRENRAAGRATGLLMDDEQTLLVPGFTSRVTVWAPGLPQALDYNLQLTPAGQDGPWLVREHQLAPRPLPLDEPTRRALPRFPLDADPGSNPSAPAASR</sequence>
<dbReference type="Pfam" id="PF21687">
    <property type="entry name" value="T2SSK_1st"/>
    <property type="match status" value="1"/>
</dbReference>
<feature type="compositionally biased region" description="Low complexity" evidence="10">
    <location>
        <begin position="104"/>
        <end position="130"/>
    </location>
</feature>
<keyword evidence="7" id="KW-0653">Protein transport</keyword>
<protein>
    <recommendedName>
        <fullName evidence="12">T2SS protein K first SAM-like domain-containing protein</fullName>
    </recommendedName>
</protein>
<evidence type="ECO:0000256" key="11">
    <source>
        <dbReference type="SAM" id="Phobius"/>
    </source>
</evidence>
<keyword evidence="4" id="KW-1003">Cell membrane</keyword>
<dbReference type="Gene3D" id="1.10.40.60">
    <property type="entry name" value="EpsJ-like"/>
    <property type="match status" value="1"/>
</dbReference>
<evidence type="ECO:0000256" key="9">
    <source>
        <dbReference type="ARBA" id="ARBA00023136"/>
    </source>
</evidence>
<gene>
    <name evidence="13" type="ORF">EOD73_06365</name>
</gene>
<keyword evidence="14" id="KW-1185">Reference proteome</keyword>
<feature type="region of interest" description="Disordered" evidence="10">
    <location>
        <begin position="13"/>
        <end position="135"/>
    </location>
</feature>
<feature type="region of interest" description="Disordered" evidence="10">
    <location>
        <begin position="444"/>
        <end position="477"/>
    </location>
</feature>
<evidence type="ECO:0000256" key="8">
    <source>
        <dbReference type="ARBA" id="ARBA00022989"/>
    </source>
</evidence>
<comment type="similarity">
    <text evidence="2">Belongs to the GSP K family.</text>
</comment>
<evidence type="ECO:0000256" key="3">
    <source>
        <dbReference type="ARBA" id="ARBA00022448"/>
    </source>
</evidence>
<feature type="compositionally biased region" description="Basic and acidic residues" evidence="10">
    <location>
        <begin position="29"/>
        <end position="45"/>
    </location>
</feature>
<evidence type="ECO:0000256" key="1">
    <source>
        <dbReference type="ARBA" id="ARBA00004533"/>
    </source>
</evidence>
<keyword evidence="9 11" id="KW-0472">Membrane</keyword>
<evidence type="ECO:0000259" key="12">
    <source>
        <dbReference type="Pfam" id="PF21687"/>
    </source>
</evidence>
<keyword evidence="3" id="KW-0813">Transport</keyword>
<dbReference type="Proteomes" id="UP000288587">
    <property type="component" value="Unassembled WGS sequence"/>
</dbReference>
<evidence type="ECO:0000256" key="2">
    <source>
        <dbReference type="ARBA" id="ARBA00007246"/>
    </source>
</evidence>
<dbReference type="PANTHER" id="PTHR38831">
    <property type="entry name" value="TYPE II SECRETION SYSTEM PROTEIN K"/>
    <property type="match status" value="1"/>
</dbReference>
<dbReference type="PANTHER" id="PTHR38831:SF1">
    <property type="entry name" value="TYPE II SECRETION SYSTEM PROTEIN K-RELATED"/>
    <property type="match status" value="1"/>
</dbReference>
<name>A0A3S2UII3_9BURK</name>
<feature type="domain" description="T2SS protein K first SAM-like" evidence="12">
    <location>
        <begin position="250"/>
        <end position="330"/>
    </location>
</feature>
<evidence type="ECO:0000313" key="14">
    <source>
        <dbReference type="Proteomes" id="UP000288587"/>
    </source>
</evidence>
<evidence type="ECO:0000256" key="10">
    <source>
        <dbReference type="SAM" id="MobiDB-lite"/>
    </source>
</evidence>
<dbReference type="OrthoDB" id="8583836at2"/>